<dbReference type="InterPro" id="IPR027417">
    <property type="entry name" value="P-loop_NTPase"/>
</dbReference>
<dbReference type="FunFam" id="3.40.50.300:FF:000029">
    <property type="entry name" value="Elongation factor G"/>
    <property type="match status" value="1"/>
</dbReference>
<accession>A9UPU3</accession>
<dbReference type="Pfam" id="PF00679">
    <property type="entry name" value="EFG_C"/>
    <property type="match status" value="1"/>
</dbReference>
<dbReference type="FunFam" id="3.30.70.240:FF:000001">
    <property type="entry name" value="Elongation factor G"/>
    <property type="match status" value="1"/>
</dbReference>
<evidence type="ECO:0000313" key="9">
    <source>
        <dbReference type="Proteomes" id="UP000001357"/>
    </source>
</evidence>
<dbReference type="FunFam" id="3.30.230.10:FF:000003">
    <property type="entry name" value="Elongation factor G"/>
    <property type="match status" value="1"/>
</dbReference>
<comment type="similarity">
    <text evidence="1">Belongs to the TRAFAC class translation factor GTPase superfamily. Classic translation factor GTPase family. EF-G/EF-2 subfamily.</text>
</comment>
<dbReference type="Pfam" id="PF03144">
    <property type="entry name" value="GTP_EFTU_D2"/>
    <property type="match status" value="1"/>
</dbReference>
<dbReference type="RefSeq" id="XP_001742695.1">
    <property type="nucleotide sequence ID" value="XM_001742643.1"/>
</dbReference>
<dbReference type="FunFam" id="2.40.30.10:FF:000022">
    <property type="entry name" value="Elongation factor G, mitochondrial"/>
    <property type="match status" value="1"/>
</dbReference>
<protein>
    <recommendedName>
        <fullName evidence="6">Elongation factor G, mitochondrial</fullName>
        <shortName evidence="6">EF-Gmt</shortName>
    </recommendedName>
    <alternativeName>
        <fullName evidence="6">Elongation factor G 1, mitochondrial</fullName>
        <shortName evidence="6">mEF-G 1</shortName>
    </alternativeName>
    <alternativeName>
        <fullName evidence="6">Elongation factor G1</fullName>
    </alternativeName>
</protein>
<dbReference type="PRINTS" id="PR00315">
    <property type="entry name" value="ELONGATNFCT"/>
</dbReference>
<keyword evidence="2 6" id="KW-0547">Nucleotide-binding</keyword>
<proteinExistence type="inferred from homology"/>
<dbReference type="Gene3D" id="3.30.70.240">
    <property type="match status" value="1"/>
</dbReference>
<dbReference type="PROSITE" id="PS51722">
    <property type="entry name" value="G_TR_2"/>
    <property type="match status" value="1"/>
</dbReference>
<dbReference type="InterPro" id="IPR004161">
    <property type="entry name" value="EFTu-like_2"/>
</dbReference>
<dbReference type="PROSITE" id="PS00301">
    <property type="entry name" value="G_TR_1"/>
    <property type="match status" value="1"/>
</dbReference>
<dbReference type="SUPFAM" id="SSF54211">
    <property type="entry name" value="Ribosomal protein S5 domain 2-like"/>
    <property type="match status" value="1"/>
</dbReference>
<evidence type="ECO:0000256" key="4">
    <source>
        <dbReference type="ARBA" id="ARBA00022917"/>
    </source>
</evidence>
<dbReference type="Proteomes" id="UP000001357">
    <property type="component" value="Unassembled WGS sequence"/>
</dbReference>
<dbReference type="NCBIfam" id="TIGR00231">
    <property type="entry name" value="small_GTP"/>
    <property type="match status" value="1"/>
</dbReference>
<dbReference type="NCBIfam" id="TIGR00484">
    <property type="entry name" value="EF-G"/>
    <property type="match status" value="1"/>
</dbReference>
<dbReference type="InterPro" id="IPR005517">
    <property type="entry name" value="Transl_elong_EFG/EF2_IV"/>
</dbReference>
<keyword evidence="6" id="KW-0496">Mitochondrion</keyword>
<dbReference type="InParanoid" id="A9UPU3"/>
<organism evidence="8 9">
    <name type="scientific">Monosiga brevicollis</name>
    <name type="common">Choanoflagellate</name>
    <dbReference type="NCBI Taxonomy" id="81824"/>
    <lineage>
        <taxon>Eukaryota</taxon>
        <taxon>Choanoflagellata</taxon>
        <taxon>Craspedida</taxon>
        <taxon>Salpingoecidae</taxon>
        <taxon>Monosiga</taxon>
    </lineage>
</organism>
<keyword evidence="3 6" id="KW-0251">Elongation factor</keyword>
<gene>
    <name evidence="8" type="ORF">MONBRDRAFT_22191</name>
</gene>
<dbReference type="UniPathway" id="UPA00345"/>
<dbReference type="InterPro" id="IPR047872">
    <property type="entry name" value="EFG_IV"/>
</dbReference>
<evidence type="ECO:0000256" key="2">
    <source>
        <dbReference type="ARBA" id="ARBA00022741"/>
    </source>
</evidence>
<dbReference type="InterPro" id="IPR000795">
    <property type="entry name" value="T_Tr_GTP-bd_dom"/>
</dbReference>
<evidence type="ECO:0000256" key="6">
    <source>
        <dbReference type="HAMAP-Rule" id="MF_03061"/>
    </source>
</evidence>
<feature type="binding site" evidence="6">
    <location>
        <begin position="113"/>
        <end position="117"/>
    </location>
    <ligand>
        <name>GTP</name>
        <dbReference type="ChEBI" id="CHEBI:37565"/>
    </ligand>
</feature>
<dbReference type="NCBIfam" id="NF009381">
    <property type="entry name" value="PRK12740.1-5"/>
    <property type="match status" value="1"/>
</dbReference>
<dbReference type="InterPro" id="IPR020568">
    <property type="entry name" value="Ribosomal_Su5_D2-typ_SF"/>
</dbReference>
<dbReference type="InterPro" id="IPR009000">
    <property type="entry name" value="Transl_B-barrel_sf"/>
</dbReference>
<dbReference type="GeneID" id="5888152"/>
<comment type="subcellular location">
    <subcellularLocation>
        <location evidence="6">Mitochondrion</location>
    </subcellularLocation>
</comment>
<dbReference type="CDD" id="cd01434">
    <property type="entry name" value="EFG_mtEFG1_IV"/>
    <property type="match status" value="1"/>
</dbReference>
<name>A9UPU3_MONBE</name>
<keyword evidence="4 6" id="KW-0648">Protein biosynthesis</keyword>
<dbReference type="SUPFAM" id="SSF54980">
    <property type="entry name" value="EF-G C-terminal domain-like"/>
    <property type="match status" value="2"/>
</dbReference>
<evidence type="ECO:0000256" key="1">
    <source>
        <dbReference type="ARBA" id="ARBA00005870"/>
    </source>
</evidence>
<dbReference type="GO" id="GO:0003746">
    <property type="term" value="F:translation elongation factor activity"/>
    <property type="evidence" value="ECO:0000318"/>
    <property type="project" value="GO_Central"/>
</dbReference>
<dbReference type="STRING" id="81824.A9UPU3"/>
<dbReference type="Gene3D" id="3.30.230.10">
    <property type="match status" value="1"/>
</dbReference>
<dbReference type="AlphaFoldDB" id="A9UPU3"/>
<dbReference type="PANTHER" id="PTHR43636">
    <property type="entry name" value="ELONGATION FACTOR G, MITOCHONDRIAL"/>
    <property type="match status" value="1"/>
</dbReference>
<dbReference type="GO" id="GO:0005739">
    <property type="term" value="C:mitochondrion"/>
    <property type="evidence" value="ECO:0000318"/>
    <property type="project" value="GO_Central"/>
</dbReference>
<feature type="binding site" evidence="6">
    <location>
        <begin position="167"/>
        <end position="170"/>
    </location>
    <ligand>
        <name>GTP</name>
        <dbReference type="ChEBI" id="CHEBI:37565"/>
    </ligand>
</feature>
<keyword evidence="9" id="KW-1185">Reference proteome</keyword>
<evidence type="ECO:0000313" key="8">
    <source>
        <dbReference type="EMBL" id="EDQ92933.1"/>
    </source>
</evidence>
<dbReference type="InterPro" id="IPR004540">
    <property type="entry name" value="Transl_elong_EFG/EF2"/>
</dbReference>
<dbReference type="GO" id="GO:0005525">
    <property type="term" value="F:GTP binding"/>
    <property type="evidence" value="ECO:0007669"/>
    <property type="project" value="UniProtKB-UniRule"/>
</dbReference>
<dbReference type="InterPro" id="IPR005225">
    <property type="entry name" value="Small_GTP-bd"/>
</dbReference>
<dbReference type="HAMAP" id="MF_00054_B">
    <property type="entry name" value="EF_G_EF_2_B"/>
    <property type="match status" value="1"/>
</dbReference>
<dbReference type="SMART" id="SM00889">
    <property type="entry name" value="EFG_IV"/>
    <property type="match status" value="1"/>
</dbReference>
<dbReference type="InterPro" id="IPR031157">
    <property type="entry name" value="G_TR_CS"/>
</dbReference>
<dbReference type="CDD" id="cd01886">
    <property type="entry name" value="EF-G"/>
    <property type="match status" value="1"/>
</dbReference>
<reference evidence="8 9" key="1">
    <citation type="journal article" date="2008" name="Nature">
        <title>The genome of the choanoflagellate Monosiga brevicollis and the origin of metazoans.</title>
        <authorList>
            <consortium name="JGI Sequencing"/>
            <person name="King N."/>
            <person name="Westbrook M.J."/>
            <person name="Young S.L."/>
            <person name="Kuo A."/>
            <person name="Abedin M."/>
            <person name="Chapman J."/>
            <person name="Fairclough S."/>
            <person name="Hellsten U."/>
            <person name="Isogai Y."/>
            <person name="Letunic I."/>
            <person name="Marr M."/>
            <person name="Pincus D."/>
            <person name="Putnam N."/>
            <person name="Rokas A."/>
            <person name="Wright K.J."/>
            <person name="Zuzow R."/>
            <person name="Dirks W."/>
            <person name="Good M."/>
            <person name="Goodstein D."/>
            <person name="Lemons D."/>
            <person name="Li W."/>
            <person name="Lyons J.B."/>
            <person name="Morris A."/>
            <person name="Nichols S."/>
            <person name="Richter D.J."/>
            <person name="Salamov A."/>
            <person name="Bork P."/>
            <person name="Lim W.A."/>
            <person name="Manning G."/>
            <person name="Miller W.T."/>
            <person name="McGinnis W."/>
            <person name="Shapiro H."/>
            <person name="Tjian R."/>
            <person name="Grigoriev I.V."/>
            <person name="Rokhsar D."/>
        </authorList>
    </citation>
    <scope>NUCLEOTIDE SEQUENCE [LARGE SCALE GENOMIC DNA]</scope>
    <source>
        <strain evidence="9">MX1 / ATCC 50154</strain>
    </source>
</reference>
<dbReference type="Gene3D" id="3.30.70.870">
    <property type="entry name" value="Elongation Factor G (Translational Gtpase), domain 3"/>
    <property type="match status" value="1"/>
</dbReference>
<dbReference type="FunCoup" id="A9UPU3">
    <property type="interactions" value="1232"/>
</dbReference>
<evidence type="ECO:0000256" key="3">
    <source>
        <dbReference type="ARBA" id="ARBA00022768"/>
    </source>
</evidence>
<feature type="domain" description="Tr-type G" evidence="7">
    <location>
        <begin position="37"/>
        <end position="314"/>
    </location>
</feature>
<dbReference type="InterPro" id="IPR035647">
    <property type="entry name" value="EFG_III/V"/>
</dbReference>
<dbReference type="Gene3D" id="2.40.30.10">
    <property type="entry name" value="Translation factors"/>
    <property type="match status" value="1"/>
</dbReference>
<sequence length="745" mass="82396">MLSVRALAVTRSVRSGARGLSMARPLAAASALERDIAKIRNIGISAHIDSGKTTLTERVLFYTGRIKEMHEVRGKDEVGATMDSMELEREKGITIASAATYTTWKDHNINIIDTPGHVDFTIEVERALRVLDGAVLVLCSVGGVQSQTLTVDRQMKRYKVPCIGFVNKCDRPGANPARVTNQLRQKLRHNAAMVQLPIGLEDRMEGVVDLITNEAVYFQGQQGMQVVRTEIPANMSEEVAAKREELIGHLADVNEEIADLFLMGEEPSPEQLKQAIRDAVLARSFTPVFVGTALKNLGVQTLLDGVLEYLPAPNEVESYALDTNDAEKKVPINMGNSEAPFLGLAFKLEQGQFGQLTYLRTYQGVLRKGDFIYNARTDKKVKVPRLVRMHSASMEDVNEVHAGEICAMFGLDCSSGDTFTDGSTSLTMESMFVPNPVISLSIKPKNSTDLASFSKALNRFQRQDPTFRVHLDPESKETISAAWVNFILSWIVQTCNSWFACRMTPQIYKEIMEREYNCPTITGKPKVAFRETMTAPMKFDYIHKKQSGGAGQYGRVQGEIVPLDGDEAADVIFEDETVGQNIPKNFIPAIEKGFREACEKGPLTGSPIQGIKFILKDGNAHAVDSNDMAFTMAGIGAVRQAFQKGSPVVLQPIMQVEIVVPDEFQGTVIGGINKRRGTIMDSETSEGSTVIKAEVPLNDMFGYSSELRAQTQGKGEFAMEYTRHELVLPQVQKELMEEYEKSLKQ</sequence>
<dbReference type="InterPro" id="IPR000640">
    <property type="entry name" value="EFG_V-like"/>
</dbReference>
<dbReference type="EMBL" id="CH991543">
    <property type="protein sequence ID" value="EDQ92933.1"/>
    <property type="molecule type" value="Genomic_DNA"/>
</dbReference>
<dbReference type="Pfam" id="PF14492">
    <property type="entry name" value="EFG_III"/>
    <property type="match status" value="1"/>
</dbReference>
<dbReference type="Pfam" id="PF00009">
    <property type="entry name" value="GTP_EFTU"/>
    <property type="match status" value="1"/>
</dbReference>
<comment type="function">
    <text evidence="6">Mitochondrial GTPase that catalyzes the GTP-dependent ribosomal translocation step during translation elongation. During this step, the ribosome changes from the pre-translocational (PRE) to the post-translocational (POST) state as the newly formed A-site-bound peptidyl-tRNA and P-site-bound deacylated tRNA move to the P and E sites, respectively. Catalyzes the coordinated movement of the two tRNA molecules, the mRNA and conformational changes in the ribosome.</text>
</comment>
<keyword evidence="5 6" id="KW-0342">GTP-binding</keyword>
<dbReference type="InterPro" id="IPR014721">
    <property type="entry name" value="Ribsml_uS5_D2-typ_fold_subgr"/>
</dbReference>
<dbReference type="SUPFAM" id="SSF52540">
    <property type="entry name" value="P-loop containing nucleoside triphosphate hydrolases"/>
    <property type="match status" value="1"/>
</dbReference>
<evidence type="ECO:0000259" key="7">
    <source>
        <dbReference type="PROSITE" id="PS51722"/>
    </source>
</evidence>
<dbReference type="KEGG" id="mbr:MONBRDRAFT_22191"/>
<dbReference type="Pfam" id="PF03764">
    <property type="entry name" value="EFG_IV"/>
    <property type="match status" value="1"/>
</dbReference>
<comment type="similarity">
    <text evidence="6">Belongs to the GTP-binding elongation factor family. EF-G/EF-2 subfamily.</text>
</comment>
<dbReference type="OMA" id="GQFAKVQ"/>
<dbReference type="CDD" id="cd04091">
    <property type="entry name" value="mtEFG1_II_like"/>
    <property type="match status" value="1"/>
</dbReference>
<dbReference type="Gene3D" id="3.40.50.300">
    <property type="entry name" value="P-loop containing nucleotide triphosphate hydrolases"/>
    <property type="match status" value="1"/>
</dbReference>
<dbReference type="InterPro" id="IPR041095">
    <property type="entry name" value="EFG_II"/>
</dbReference>
<dbReference type="eggNOG" id="KOG0465">
    <property type="taxonomic scope" value="Eukaryota"/>
</dbReference>
<comment type="pathway">
    <text evidence="6">Protein biosynthesis; polypeptide chain elongation.</text>
</comment>
<dbReference type="SMART" id="SM00838">
    <property type="entry name" value="EFG_C"/>
    <property type="match status" value="1"/>
</dbReference>
<feature type="binding site" evidence="6">
    <location>
        <begin position="46"/>
        <end position="53"/>
    </location>
    <ligand>
        <name>GTP</name>
        <dbReference type="ChEBI" id="CHEBI:37565"/>
    </ligand>
</feature>
<dbReference type="PANTHER" id="PTHR43636:SF2">
    <property type="entry name" value="ELONGATION FACTOR G, MITOCHONDRIAL"/>
    <property type="match status" value="1"/>
</dbReference>
<dbReference type="SUPFAM" id="SSF50447">
    <property type="entry name" value="Translation proteins"/>
    <property type="match status" value="1"/>
</dbReference>
<dbReference type="GO" id="GO:0070125">
    <property type="term" value="P:mitochondrial translational elongation"/>
    <property type="evidence" value="ECO:0000318"/>
    <property type="project" value="GO_Central"/>
</dbReference>
<dbReference type="GO" id="GO:0003924">
    <property type="term" value="F:GTPase activity"/>
    <property type="evidence" value="ECO:0000318"/>
    <property type="project" value="GO_Central"/>
</dbReference>
<evidence type="ECO:0000256" key="5">
    <source>
        <dbReference type="ARBA" id="ARBA00023134"/>
    </source>
</evidence>